<proteinExistence type="predicted"/>
<accession>A0A5B0MA09</accession>
<dbReference type="EMBL" id="VSWC01000158">
    <property type="protein sequence ID" value="KAA1073655.1"/>
    <property type="molecule type" value="Genomic_DNA"/>
</dbReference>
<keyword evidence="2" id="KW-1185">Reference proteome</keyword>
<evidence type="ECO:0000313" key="2">
    <source>
        <dbReference type="Proteomes" id="UP000324748"/>
    </source>
</evidence>
<evidence type="ECO:0000313" key="1">
    <source>
        <dbReference type="EMBL" id="KAA1073655.1"/>
    </source>
</evidence>
<reference evidence="1 2" key="1">
    <citation type="submission" date="2019-05" db="EMBL/GenBank/DDBJ databases">
        <title>Emergence of the Ug99 lineage of the wheat stem rust pathogen through somatic hybridization.</title>
        <authorList>
            <person name="Li F."/>
            <person name="Upadhyaya N.M."/>
            <person name="Sperschneider J."/>
            <person name="Matny O."/>
            <person name="Nguyen-Phuc H."/>
            <person name="Mago R."/>
            <person name="Raley C."/>
            <person name="Miller M.E."/>
            <person name="Silverstein K.A.T."/>
            <person name="Henningsen E."/>
            <person name="Hirsch C.D."/>
            <person name="Visser B."/>
            <person name="Pretorius Z.A."/>
            <person name="Steffenson B.J."/>
            <person name="Schwessinger B."/>
            <person name="Dodds P.N."/>
            <person name="Figueroa M."/>
        </authorList>
    </citation>
    <scope>NUCLEOTIDE SEQUENCE [LARGE SCALE GENOMIC DNA]</scope>
    <source>
        <strain evidence="1">21-0</strain>
    </source>
</reference>
<protein>
    <submittedName>
        <fullName evidence="1">Uncharacterized protein</fullName>
    </submittedName>
</protein>
<organism evidence="1 2">
    <name type="scientific">Puccinia graminis f. sp. tritici</name>
    <dbReference type="NCBI Taxonomy" id="56615"/>
    <lineage>
        <taxon>Eukaryota</taxon>
        <taxon>Fungi</taxon>
        <taxon>Dikarya</taxon>
        <taxon>Basidiomycota</taxon>
        <taxon>Pucciniomycotina</taxon>
        <taxon>Pucciniomycetes</taxon>
        <taxon>Pucciniales</taxon>
        <taxon>Pucciniaceae</taxon>
        <taxon>Puccinia</taxon>
    </lineage>
</organism>
<name>A0A5B0MA09_PUCGR</name>
<comment type="caution">
    <text evidence="1">The sequence shown here is derived from an EMBL/GenBank/DDBJ whole genome shotgun (WGS) entry which is preliminary data.</text>
</comment>
<sequence length="103" mass="11608">MSKCSRMGYGFDRDASLGSQASTSPRRMYYFVIIFLVPELTIEQTLNWILVLPEEIDSTRLPDINPGDKLWICGHAVREIAAGFLVVVTTIVFESPDIEPIFV</sequence>
<dbReference type="AlphaFoldDB" id="A0A5B0MA09"/>
<gene>
    <name evidence="1" type="ORF">PGT21_020800</name>
</gene>
<dbReference type="Proteomes" id="UP000324748">
    <property type="component" value="Unassembled WGS sequence"/>
</dbReference>